<keyword evidence="1" id="KW-0378">Hydrolase</keyword>
<dbReference type="Gene3D" id="3.40.720.10">
    <property type="entry name" value="Alkaline Phosphatase, subunit A"/>
    <property type="match status" value="1"/>
</dbReference>
<dbReference type="PANTHER" id="PTHR31956">
    <property type="entry name" value="NON-SPECIFIC PHOSPHOLIPASE C4-RELATED"/>
    <property type="match status" value="1"/>
</dbReference>
<dbReference type="InterPro" id="IPR017850">
    <property type="entry name" value="Alkaline_phosphatase_core_sf"/>
</dbReference>
<dbReference type="RefSeq" id="WP_160754317.1">
    <property type="nucleotide sequence ID" value="NZ_WTYA01000014.1"/>
</dbReference>
<keyword evidence="3" id="KW-1185">Reference proteome</keyword>
<dbReference type="EMBL" id="WTYA01000014">
    <property type="protein sequence ID" value="MXP30023.1"/>
    <property type="molecule type" value="Genomic_DNA"/>
</dbReference>
<gene>
    <name evidence="2" type="ORF">GRI58_14530</name>
</gene>
<reference evidence="2 3" key="1">
    <citation type="submission" date="2019-12" db="EMBL/GenBank/DDBJ databases">
        <title>Genomic-based taxomic classification of the family Erythrobacteraceae.</title>
        <authorList>
            <person name="Xu L."/>
        </authorList>
    </citation>
    <scope>NUCLEOTIDE SEQUENCE [LARGE SCALE GENOMIC DNA]</scope>
    <source>
        <strain evidence="2 3">KEMB 9005-328</strain>
    </source>
</reference>
<dbReference type="OrthoDB" id="9770871at2"/>
<sequence length="348" mass="38418">MPRYQHIFVIVEENKGYHQIMDHPAWTPVIHRLAHEYGLASHFYAEVHSSEGNYIAMLGGDTFGIHDDDAFFCRQDTESHFCEDSHKPGYADHDLTKPSLMDQLAARGLTWKSYMEDIPSAGSLVPRWPTPDYPIKGKPYEIYAAKHNGFVNFHSINSEGYLELRQHFVGFDQLKADLASGNVPNYAHIIPNQCNEMHGRGVDDGPSVPANCLETNTPALIHRGDAEIGRLVDAITHAKFWHGADNSAIVVTFDENNKEARKSGVQGCCGYNLSSKANFGGGHIVTIVITNHGSGQIVDPTPYNHYSLLRTTEAAFGITHYLGHAADGDEGVTTMAPLFAVSRSGQTR</sequence>
<evidence type="ECO:0000256" key="1">
    <source>
        <dbReference type="ARBA" id="ARBA00022801"/>
    </source>
</evidence>
<evidence type="ECO:0000313" key="2">
    <source>
        <dbReference type="EMBL" id="MXP30023.1"/>
    </source>
</evidence>
<dbReference type="InterPro" id="IPR007312">
    <property type="entry name" value="Phosphoesterase"/>
</dbReference>
<dbReference type="Proteomes" id="UP000439780">
    <property type="component" value="Unassembled WGS sequence"/>
</dbReference>
<organism evidence="2 3">
    <name type="scientific">Qipengyuania algicida</name>
    <dbReference type="NCBI Taxonomy" id="1836209"/>
    <lineage>
        <taxon>Bacteria</taxon>
        <taxon>Pseudomonadati</taxon>
        <taxon>Pseudomonadota</taxon>
        <taxon>Alphaproteobacteria</taxon>
        <taxon>Sphingomonadales</taxon>
        <taxon>Erythrobacteraceae</taxon>
        <taxon>Qipengyuania</taxon>
    </lineage>
</organism>
<evidence type="ECO:0000313" key="3">
    <source>
        <dbReference type="Proteomes" id="UP000439780"/>
    </source>
</evidence>
<dbReference type="PANTHER" id="PTHR31956:SF8">
    <property type="entry name" value="ACID PHOSPHATASE PHOA (AFU_ORTHOLOGUE AFUA_1G03570)"/>
    <property type="match status" value="1"/>
</dbReference>
<dbReference type="AlphaFoldDB" id="A0A845ALI2"/>
<protein>
    <submittedName>
        <fullName evidence="2">Phosphoesterase</fullName>
    </submittedName>
</protein>
<proteinExistence type="predicted"/>
<name>A0A845ALI2_9SPHN</name>
<comment type="caution">
    <text evidence="2">The sequence shown here is derived from an EMBL/GenBank/DDBJ whole genome shotgun (WGS) entry which is preliminary data.</text>
</comment>
<dbReference type="Pfam" id="PF04185">
    <property type="entry name" value="Phosphoesterase"/>
    <property type="match status" value="1"/>
</dbReference>
<accession>A0A845ALI2</accession>
<dbReference type="GO" id="GO:0016788">
    <property type="term" value="F:hydrolase activity, acting on ester bonds"/>
    <property type="evidence" value="ECO:0007669"/>
    <property type="project" value="InterPro"/>
</dbReference>
<dbReference type="GO" id="GO:0009395">
    <property type="term" value="P:phospholipid catabolic process"/>
    <property type="evidence" value="ECO:0007669"/>
    <property type="project" value="TreeGrafter"/>
</dbReference>